<dbReference type="SUPFAM" id="SSF53927">
    <property type="entry name" value="Cytidine deaminase-like"/>
    <property type="match status" value="1"/>
</dbReference>
<keyword evidence="2 3" id="KW-0501">Molybdenum cofactor biosynthesis</keyword>
<dbReference type="GO" id="GO:0097163">
    <property type="term" value="F:sulfur carrier activity"/>
    <property type="evidence" value="ECO:0007669"/>
    <property type="project" value="UniProtKB-UniRule"/>
</dbReference>
<keyword evidence="1 3" id="KW-0963">Cytoplasm</keyword>
<dbReference type="NCBIfam" id="TIGR00129">
    <property type="entry name" value="fdhD_narQ"/>
    <property type="match status" value="1"/>
</dbReference>
<dbReference type="PANTHER" id="PTHR30592">
    <property type="entry name" value="FORMATE DEHYDROGENASE"/>
    <property type="match status" value="1"/>
</dbReference>
<feature type="active site" description="Cysteine persulfide intermediate" evidence="3">
    <location>
        <position position="111"/>
    </location>
</feature>
<dbReference type="Gene3D" id="3.40.140.10">
    <property type="entry name" value="Cytidine Deaminase, domain 2"/>
    <property type="match status" value="1"/>
</dbReference>
<dbReference type="PIRSF" id="PIRSF015626">
    <property type="entry name" value="FdhD"/>
    <property type="match status" value="1"/>
</dbReference>
<dbReference type="HAMAP" id="MF_00187">
    <property type="entry name" value="FdhD"/>
    <property type="match status" value="1"/>
</dbReference>
<dbReference type="Gene3D" id="3.10.20.10">
    <property type="match status" value="1"/>
</dbReference>
<dbReference type="InterPro" id="IPR016193">
    <property type="entry name" value="Cytidine_deaminase-like"/>
</dbReference>
<dbReference type="GO" id="GO:0016783">
    <property type="term" value="F:sulfurtransferase activity"/>
    <property type="evidence" value="ECO:0007669"/>
    <property type="project" value="InterPro"/>
</dbReference>
<dbReference type="Proteomes" id="UP000005233">
    <property type="component" value="Chromosome"/>
</dbReference>
<proteinExistence type="inferred from homology"/>
<evidence type="ECO:0000256" key="1">
    <source>
        <dbReference type="ARBA" id="ARBA00022490"/>
    </source>
</evidence>
<dbReference type="EMBL" id="CP003243">
    <property type="protein sequence ID" value="AFC98936.1"/>
    <property type="molecule type" value="Genomic_DNA"/>
</dbReference>
<evidence type="ECO:0000256" key="3">
    <source>
        <dbReference type="HAMAP-Rule" id="MF_00187"/>
    </source>
</evidence>
<dbReference type="HOGENOM" id="CLU_056887_4_2_2"/>
<organism evidence="4 5">
    <name type="scientific">Methanocella conradii (strain DSM 24694 / JCM 17849 / CGMCC 1.5162 / HZ254)</name>
    <dbReference type="NCBI Taxonomy" id="1041930"/>
    <lineage>
        <taxon>Archaea</taxon>
        <taxon>Methanobacteriati</taxon>
        <taxon>Methanobacteriota</taxon>
        <taxon>Stenosarchaea group</taxon>
        <taxon>Methanomicrobia</taxon>
        <taxon>Methanocellales</taxon>
        <taxon>Methanocellaceae</taxon>
        <taxon>Methanocella</taxon>
    </lineage>
</organism>
<evidence type="ECO:0000313" key="4">
    <source>
        <dbReference type="EMBL" id="AFC98936.1"/>
    </source>
</evidence>
<gene>
    <name evidence="4" type="primary">fdhD-1</name>
    <name evidence="3" type="synonym">fdhD</name>
    <name evidence="4" type="ordered locus">Mtc_0165</name>
</gene>
<protein>
    <recommendedName>
        <fullName evidence="3">Sulfur carrier protein FdhD</fullName>
    </recommendedName>
</protein>
<dbReference type="STRING" id="1041930.Mtc_0165"/>
<evidence type="ECO:0000256" key="2">
    <source>
        <dbReference type="ARBA" id="ARBA00023150"/>
    </source>
</evidence>
<accession>H8I6P4</accession>
<dbReference type="AlphaFoldDB" id="H8I6P4"/>
<dbReference type="RefSeq" id="WP_014404775.1">
    <property type="nucleotide sequence ID" value="NC_017034.1"/>
</dbReference>
<comment type="subcellular location">
    <subcellularLocation>
        <location evidence="3">Cytoplasm</location>
    </subcellularLocation>
</comment>
<dbReference type="GeneID" id="11970926"/>
<reference evidence="4 5" key="1">
    <citation type="journal article" date="2012" name="J. Bacteriol.">
        <title>Complete genome sequence of a thermophilic methanogen, Methanocella conradii HZ254, isolated from Chinese rice field soil.</title>
        <authorList>
            <person name="Lu Z."/>
            <person name="Lu Y."/>
        </authorList>
    </citation>
    <scope>NUCLEOTIDE SEQUENCE [LARGE SCALE GENOMIC DNA]</scope>
    <source>
        <strain evidence="5">DSM 24694 / JCM 17849 / CGMCC 1.5162 / HZ254</strain>
    </source>
</reference>
<dbReference type="GO" id="GO:0006777">
    <property type="term" value="P:Mo-molybdopterin cofactor biosynthetic process"/>
    <property type="evidence" value="ECO:0007669"/>
    <property type="project" value="UniProtKB-UniRule"/>
</dbReference>
<dbReference type="eggNOG" id="arCOG04358">
    <property type="taxonomic scope" value="Archaea"/>
</dbReference>
<keyword evidence="5" id="KW-1185">Reference proteome</keyword>
<dbReference type="KEGG" id="mez:Mtc_0165"/>
<comment type="caution">
    <text evidence="3">Lacks conserved residue(s) required for the propagation of feature annotation.</text>
</comment>
<sequence>MIKNTYASPLETTSMYEAVEVVGDYARRVRPDVCVEESVNLLVNGSRVATIIMSPDDLEAFALGYLKCEGFIRSLKEVSSVEVKWPDVHVSAPGIEGDDLGLWMEVRSSGCVGVRSSWVDVERPLPDGLSVSKDTIFYAMGFVNDLAKTWRRTGGTHCTIIFDEVGGIVAYAEDIGRHNSVDKAVGKALVGGRDLSKCFMACTGRMAAGMVAKAYRVGIPILVSNTAPFSAGIELALRAGMTLVCFARPPHMLIYSRPERITGMPEY</sequence>
<evidence type="ECO:0000313" key="5">
    <source>
        <dbReference type="Proteomes" id="UP000005233"/>
    </source>
</evidence>
<dbReference type="InterPro" id="IPR003786">
    <property type="entry name" value="FdhD"/>
</dbReference>
<comment type="similarity">
    <text evidence="3">Belongs to the FdhD family.</text>
</comment>
<name>H8I6P4_METCZ</name>
<comment type="function">
    <text evidence="3">Required for formate dehydrogenase (FDH) activity. Acts as a sulfur carrier protein that transfers sulfur from IscS to the molybdenum cofactor prior to its insertion into FDH.</text>
</comment>
<dbReference type="Pfam" id="PF02634">
    <property type="entry name" value="FdhD-NarQ"/>
    <property type="match status" value="1"/>
</dbReference>
<dbReference type="GO" id="GO:0005737">
    <property type="term" value="C:cytoplasm"/>
    <property type="evidence" value="ECO:0007669"/>
    <property type="project" value="UniProtKB-SubCell"/>
</dbReference>
<dbReference type="PANTHER" id="PTHR30592:SF1">
    <property type="entry name" value="SULFUR CARRIER PROTEIN FDHD"/>
    <property type="match status" value="1"/>
</dbReference>